<dbReference type="EnsemblPlants" id="evm.model.ctgX15.6">
    <property type="protein sequence ID" value="cds.evm.model.ctgX15.6"/>
    <property type="gene ID" value="evm.TU.ctgX15.6"/>
</dbReference>
<feature type="compositionally biased region" description="Polar residues" evidence="1">
    <location>
        <begin position="1"/>
        <end position="13"/>
    </location>
</feature>
<evidence type="ECO:0008006" key="5">
    <source>
        <dbReference type="Google" id="ProtNLM"/>
    </source>
</evidence>
<keyword evidence="2" id="KW-1133">Transmembrane helix</keyword>
<dbReference type="AlphaFoldDB" id="A0A803QRQ2"/>
<dbReference type="Gramene" id="evm.model.ctgX15.6">
    <property type="protein sequence ID" value="cds.evm.model.ctgX15.6"/>
    <property type="gene ID" value="evm.TU.ctgX15.6"/>
</dbReference>
<name>A0A803QRQ2_CANSA</name>
<feature type="transmembrane region" description="Helical" evidence="2">
    <location>
        <begin position="40"/>
        <end position="64"/>
    </location>
</feature>
<reference evidence="3" key="1">
    <citation type="submission" date="2021-03" db="UniProtKB">
        <authorList>
            <consortium name="EnsemblPlants"/>
        </authorList>
    </citation>
    <scope>IDENTIFICATION</scope>
</reference>
<feature type="region of interest" description="Disordered" evidence="1">
    <location>
        <begin position="1"/>
        <end position="30"/>
    </location>
</feature>
<keyword evidence="4" id="KW-1185">Reference proteome</keyword>
<sequence>MSSNNNNTQQVHPAQNDDVETATMESNSKELHHKKSMKRLCYVALLVLLLSMVVLLFTTTIFHVHTPKFLIRSMTIDELSTKSSKNNAIVMKFEAEIGIKNTNFGKFEFEKASVGFFYRGAHVALVEGDGFVGEGKVKARSTKKIQFTGEIRTRNNSILVDDNDIISGFLTLTGKAKLSGTVHLLKLIKRKRSSEMNCTVTINLYEKVVQDINCK</sequence>
<dbReference type="OMA" id="VQDINCR"/>
<evidence type="ECO:0000256" key="2">
    <source>
        <dbReference type="SAM" id="Phobius"/>
    </source>
</evidence>
<protein>
    <recommendedName>
        <fullName evidence="5">Late embryogenesis abundant protein LEA-2 subgroup domain-containing protein</fullName>
    </recommendedName>
</protein>
<dbReference type="PANTHER" id="PTHR31852">
    <property type="entry name" value="LATE EMBRYOGENESIS ABUNDANT (LEA) HYDROXYPROLINE-RICH GLYCOPROTEIN FAMILY"/>
    <property type="match status" value="1"/>
</dbReference>
<keyword evidence="2" id="KW-0812">Transmembrane</keyword>
<keyword evidence="2" id="KW-0472">Membrane</keyword>
<proteinExistence type="predicted"/>
<evidence type="ECO:0000313" key="4">
    <source>
        <dbReference type="Proteomes" id="UP000596661"/>
    </source>
</evidence>
<dbReference type="Proteomes" id="UP000596661">
    <property type="component" value="Unassembled WGS sequence"/>
</dbReference>
<dbReference type="InterPro" id="IPR055301">
    <property type="entry name" value="Lea14-like_2"/>
</dbReference>
<evidence type="ECO:0000313" key="3">
    <source>
        <dbReference type="EnsemblPlants" id="cds.evm.model.ctgX15.6"/>
    </source>
</evidence>
<organism evidence="3 4">
    <name type="scientific">Cannabis sativa</name>
    <name type="common">Hemp</name>
    <name type="synonym">Marijuana</name>
    <dbReference type="NCBI Taxonomy" id="3483"/>
    <lineage>
        <taxon>Eukaryota</taxon>
        <taxon>Viridiplantae</taxon>
        <taxon>Streptophyta</taxon>
        <taxon>Embryophyta</taxon>
        <taxon>Tracheophyta</taxon>
        <taxon>Spermatophyta</taxon>
        <taxon>Magnoliopsida</taxon>
        <taxon>eudicotyledons</taxon>
        <taxon>Gunneridae</taxon>
        <taxon>Pentapetalae</taxon>
        <taxon>rosids</taxon>
        <taxon>fabids</taxon>
        <taxon>Rosales</taxon>
        <taxon>Cannabaceae</taxon>
        <taxon>Cannabis</taxon>
    </lineage>
</organism>
<evidence type="ECO:0000256" key="1">
    <source>
        <dbReference type="SAM" id="MobiDB-lite"/>
    </source>
</evidence>
<accession>A0A803QRQ2</accession>